<reference evidence="2 3" key="1">
    <citation type="journal article" date="2011" name="J. Bacteriol.">
        <title>Complete genome sequence of seawater bacterium Glaciecola nitratireducens FR1064T.</title>
        <authorList>
            <person name="Bian F."/>
            <person name="Qin Q.L."/>
            <person name="Xie B.B."/>
            <person name="Shu Y.L."/>
            <person name="Zhang X.Y."/>
            <person name="Yu Y."/>
            <person name="Chen B."/>
            <person name="Chen X.L."/>
            <person name="Zhou B.C."/>
            <person name="Zhang Y.Z."/>
        </authorList>
    </citation>
    <scope>NUCLEOTIDE SEQUENCE [LARGE SCALE GENOMIC DNA]</scope>
    <source>
        <strain evidence="3">JCM 12485 / KCTC 12276 / FR1064</strain>
    </source>
</reference>
<keyword evidence="2" id="KW-0808">Transferase</keyword>
<accession>G4QKT9</accession>
<dbReference type="Gene3D" id="3.90.1200.10">
    <property type="match status" value="1"/>
</dbReference>
<dbReference type="HOGENOM" id="CLU_055115_3_1_6"/>
<organism evidence="2 3">
    <name type="scientific">Glaciecola nitratireducens (strain JCM 12485 / KCTC 12276 / FR1064)</name>
    <dbReference type="NCBI Taxonomy" id="1085623"/>
    <lineage>
        <taxon>Bacteria</taxon>
        <taxon>Pseudomonadati</taxon>
        <taxon>Pseudomonadota</taxon>
        <taxon>Gammaproteobacteria</taxon>
        <taxon>Alteromonadales</taxon>
        <taxon>Alteromonadaceae</taxon>
        <taxon>Brumicola</taxon>
    </lineage>
</organism>
<evidence type="ECO:0000313" key="2">
    <source>
        <dbReference type="EMBL" id="AEP30392.1"/>
    </source>
</evidence>
<dbReference type="InterPro" id="IPR002575">
    <property type="entry name" value="Aminoglycoside_PTrfase"/>
</dbReference>
<evidence type="ECO:0000313" key="3">
    <source>
        <dbReference type="Proteomes" id="UP000009282"/>
    </source>
</evidence>
<dbReference type="SUPFAM" id="SSF56112">
    <property type="entry name" value="Protein kinase-like (PK-like)"/>
    <property type="match status" value="1"/>
</dbReference>
<evidence type="ECO:0000259" key="1">
    <source>
        <dbReference type="Pfam" id="PF01636"/>
    </source>
</evidence>
<dbReference type="GO" id="GO:0006646">
    <property type="term" value="P:phosphatidylethanolamine biosynthetic process"/>
    <property type="evidence" value="ECO:0007669"/>
    <property type="project" value="TreeGrafter"/>
</dbReference>
<sequence length="264" mass="30367">MQSDELMRLLKLPLGLTDDAIMYPLSGGAINHTYHLSDDSKEFLVKEFQGEDSLCIDRQERFDLQLRLSQKGLAPKPIYLSIETGIYVEQWIKQHRSQMLLFFDELHINSLATALTRVHNSKVIAKVVDLPRQWHQYLTSLANPPSFLVDEVTRATEKWIESMESAPKEQAFCHNDLVWAHLCIPTKIILDWEYAGMGSRYFDLLSCAKVNAFDTQQHDLLLTAYAKQNNIPINEVYEGCSKQAGFIELTYKLWYQALGLTPKI</sequence>
<dbReference type="EMBL" id="CP003060">
    <property type="protein sequence ID" value="AEP30392.1"/>
    <property type="molecule type" value="Genomic_DNA"/>
</dbReference>
<dbReference type="Pfam" id="PF01636">
    <property type="entry name" value="APH"/>
    <property type="match status" value="1"/>
</dbReference>
<proteinExistence type="predicted"/>
<dbReference type="STRING" id="1085623.GNIT_2292"/>
<dbReference type="PANTHER" id="PTHR22603:SF66">
    <property type="entry name" value="ETHANOLAMINE KINASE"/>
    <property type="match status" value="1"/>
</dbReference>
<gene>
    <name evidence="2" type="ordered locus">GNIT_2292</name>
</gene>
<dbReference type="KEGG" id="gni:GNIT_2292"/>
<dbReference type="GO" id="GO:0004305">
    <property type="term" value="F:ethanolamine kinase activity"/>
    <property type="evidence" value="ECO:0007669"/>
    <property type="project" value="TreeGrafter"/>
</dbReference>
<dbReference type="OrthoDB" id="179763at2"/>
<dbReference type="Proteomes" id="UP000009282">
    <property type="component" value="Chromosome"/>
</dbReference>
<name>G4QKT9_GLANF</name>
<dbReference type="PANTHER" id="PTHR22603">
    <property type="entry name" value="CHOLINE/ETHANOALAMINE KINASE"/>
    <property type="match status" value="1"/>
</dbReference>
<dbReference type="GO" id="GO:0005737">
    <property type="term" value="C:cytoplasm"/>
    <property type="evidence" value="ECO:0007669"/>
    <property type="project" value="TreeGrafter"/>
</dbReference>
<feature type="domain" description="Aminoglycoside phosphotransferase" evidence="1">
    <location>
        <begin position="24"/>
        <end position="229"/>
    </location>
</feature>
<dbReference type="eggNOG" id="COG0510">
    <property type="taxonomic scope" value="Bacteria"/>
</dbReference>
<dbReference type="AlphaFoldDB" id="G4QKT9"/>
<dbReference type="Gene3D" id="3.30.200.20">
    <property type="entry name" value="Phosphorylase Kinase, domain 1"/>
    <property type="match status" value="1"/>
</dbReference>
<protein>
    <submittedName>
        <fullName evidence="2">Aminoglycoside phosphotransferase</fullName>
    </submittedName>
</protein>
<dbReference type="InterPro" id="IPR011009">
    <property type="entry name" value="Kinase-like_dom_sf"/>
</dbReference>
<keyword evidence="3" id="KW-1185">Reference proteome</keyword>